<dbReference type="Gene3D" id="1.20.5.110">
    <property type="match status" value="1"/>
</dbReference>
<keyword evidence="2" id="KW-1133">Transmembrane helix</keyword>
<evidence type="ECO:0000313" key="5">
    <source>
        <dbReference type="Proteomes" id="UP000008553"/>
    </source>
</evidence>
<evidence type="ECO:0000256" key="2">
    <source>
        <dbReference type="SAM" id="Phobius"/>
    </source>
</evidence>
<evidence type="ECO:0000256" key="1">
    <source>
        <dbReference type="PROSITE-ProRule" id="PRU00290"/>
    </source>
</evidence>
<dbReference type="InterPro" id="IPR042855">
    <property type="entry name" value="V_SNARE_CC"/>
</dbReference>
<protein>
    <recommendedName>
        <fullName evidence="3">V-SNARE coiled-coil homology domain-containing protein</fullName>
    </recommendedName>
</protein>
<dbReference type="SUPFAM" id="SSF58038">
    <property type="entry name" value="SNARE fusion complex"/>
    <property type="match status" value="1"/>
</dbReference>
<name>Q7RNJ7_PLAYO</name>
<evidence type="ECO:0000313" key="4">
    <source>
        <dbReference type="EMBL" id="EAA21190.1"/>
    </source>
</evidence>
<keyword evidence="2" id="KW-0812">Transmembrane</keyword>
<feature type="domain" description="V-SNARE coiled-coil homology" evidence="3">
    <location>
        <begin position="1"/>
        <end position="46"/>
    </location>
</feature>
<dbReference type="Pfam" id="PF00957">
    <property type="entry name" value="Synaptobrevin"/>
    <property type="match status" value="1"/>
</dbReference>
<keyword evidence="1" id="KW-0175">Coiled coil</keyword>
<reference evidence="4 5" key="1">
    <citation type="journal article" date="2002" name="Nature">
        <title>Genome sequence and comparative analysis of the model rodent malaria parasite Plasmodium yoelii yoelii.</title>
        <authorList>
            <person name="Carlton J.M."/>
            <person name="Angiuoli S.V."/>
            <person name="Suh B.B."/>
            <person name="Kooij T.W."/>
            <person name="Pertea M."/>
            <person name="Silva J.C."/>
            <person name="Ermolaeva M.D."/>
            <person name="Allen J.E."/>
            <person name="Selengut J.D."/>
            <person name="Koo H.L."/>
            <person name="Peterson J.D."/>
            <person name="Pop M."/>
            <person name="Kosack D.S."/>
            <person name="Shumway M.F."/>
            <person name="Bidwell S.L."/>
            <person name="Shallom S.J."/>
            <person name="van Aken S.E."/>
            <person name="Riedmuller S.B."/>
            <person name="Feldblyum T.V."/>
            <person name="Cho J.K."/>
            <person name="Quackenbush J."/>
            <person name="Sedegah M."/>
            <person name="Shoaibi A."/>
            <person name="Cummings L.M."/>
            <person name="Florens L."/>
            <person name="Yates J.R."/>
            <person name="Raine J.D."/>
            <person name="Sinden R.E."/>
            <person name="Harris M.A."/>
            <person name="Cunningham D.A."/>
            <person name="Preiser P.R."/>
            <person name="Bergman L.W."/>
            <person name="Vaidya A.B."/>
            <person name="van Lin L.H."/>
            <person name="Janse C.J."/>
            <person name="Waters A.P."/>
            <person name="Smith H.O."/>
            <person name="White O.R."/>
            <person name="Salzberg S.L."/>
            <person name="Venter J.C."/>
            <person name="Fraser C.M."/>
            <person name="Hoffman S.L."/>
            <person name="Gardner M.J."/>
            <person name="Carucci D.J."/>
        </authorList>
    </citation>
    <scope>NUCLEOTIDE SEQUENCE [LARGE SCALE GENOMIC DNA]</scope>
    <source>
        <strain evidence="4 5">17XNL</strain>
    </source>
</reference>
<gene>
    <name evidence="4" type="ORF">PY01819</name>
</gene>
<comment type="caution">
    <text evidence="4">The sequence shown here is derived from an EMBL/GenBank/DDBJ whole genome shotgun (WGS) entry which is preliminary data.</text>
</comment>
<feature type="non-terminal residue" evidence="4">
    <location>
        <position position="62"/>
    </location>
</feature>
<organism evidence="4 5">
    <name type="scientific">Plasmodium yoelii yoelii</name>
    <dbReference type="NCBI Taxonomy" id="73239"/>
    <lineage>
        <taxon>Eukaryota</taxon>
        <taxon>Sar</taxon>
        <taxon>Alveolata</taxon>
        <taxon>Apicomplexa</taxon>
        <taxon>Aconoidasida</taxon>
        <taxon>Haemosporida</taxon>
        <taxon>Plasmodiidae</taxon>
        <taxon>Plasmodium</taxon>
        <taxon>Plasmodium (Vinckeia)</taxon>
    </lineage>
</organism>
<sequence>MRRNIDDILLRGENLEDVGRKAFNLKYESEKFKKASRILSLRYTMYQYGIAICVILFFFLII</sequence>
<dbReference type="InParanoid" id="Q7RNJ7"/>
<keyword evidence="5" id="KW-1185">Reference proteome</keyword>
<keyword evidence="2" id="KW-0472">Membrane</keyword>
<dbReference type="EMBL" id="AABL01000493">
    <property type="protein sequence ID" value="EAA21190.1"/>
    <property type="molecule type" value="Genomic_DNA"/>
</dbReference>
<dbReference type="PROSITE" id="PS50892">
    <property type="entry name" value="V_SNARE"/>
    <property type="match status" value="1"/>
</dbReference>
<accession>Q7RNJ7</accession>
<dbReference type="PaxDb" id="73239-Q7RNJ7"/>
<proteinExistence type="predicted"/>
<dbReference type="AlphaFoldDB" id="Q7RNJ7"/>
<feature type="transmembrane region" description="Helical" evidence="2">
    <location>
        <begin position="43"/>
        <end position="61"/>
    </location>
</feature>
<evidence type="ECO:0000259" key="3">
    <source>
        <dbReference type="PROSITE" id="PS50892"/>
    </source>
</evidence>
<dbReference type="Proteomes" id="UP000008553">
    <property type="component" value="Unassembled WGS sequence"/>
</dbReference>
<dbReference type="STRING" id="73239.Q7RNJ7"/>